<comment type="caution">
    <text evidence="1">The sequence shown here is derived from an EMBL/GenBank/DDBJ whole genome shotgun (WGS) entry which is preliminary data.</text>
</comment>
<name>A0A645AJC0_9ZZZZ</name>
<gene>
    <name evidence="1" type="ORF">SDC9_99995</name>
</gene>
<reference evidence="1" key="1">
    <citation type="submission" date="2019-08" db="EMBL/GenBank/DDBJ databases">
        <authorList>
            <person name="Kucharzyk K."/>
            <person name="Murdoch R.W."/>
            <person name="Higgins S."/>
            <person name="Loffler F."/>
        </authorList>
    </citation>
    <scope>NUCLEOTIDE SEQUENCE</scope>
</reference>
<accession>A0A645AJC0</accession>
<dbReference type="AlphaFoldDB" id="A0A645AJC0"/>
<organism evidence="1">
    <name type="scientific">bioreactor metagenome</name>
    <dbReference type="NCBI Taxonomy" id="1076179"/>
    <lineage>
        <taxon>unclassified sequences</taxon>
        <taxon>metagenomes</taxon>
        <taxon>ecological metagenomes</taxon>
    </lineage>
</organism>
<evidence type="ECO:0000313" key="1">
    <source>
        <dbReference type="EMBL" id="MPM53230.1"/>
    </source>
</evidence>
<sequence length="60" mass="7192">MNNEKSDNTINEELKNLEKNYVYAEGYLNNNASNMPKEDIKNLKEKQENRKEKINELKFQ</sequence>
<dbReference type="EMBL" id="VSSQ01014239">
    <property type="protein sequence ID" value="MPM53230.1"/>
    <property type="molecule type" value="Genomic_DNA"/>
</dbReference>
<protein>
    <submittedName>
        <fullName evidence="1">Uncharacterized protein</fullName>
    </submittedName>
</protein>
<proteinExistence type="predicted"/>